<keyword evidence="4" id="KW-1185">Reference proteome</keyword>
<accession>A0ABY6IKC9</accession>
<dbReference type="SUPFAM" id="SSF51735">
    <property type="entry name" value="NAD(P)-binding Rossmann-fold domains"/>
    <property type="match status" value="1"/>
</dbReference>
<evidence type="ECO:0000256" key="1">
    <source>
        <dbReference type="SAM" id="MobiDB-lite"/>
    </source>
</evidence>
<dbReference type="PANTHER" id="PTHR43796">
    <property type="entry name" value="CARBOXYNORSPERMIDINE SYNTHASE"/>
    <property type="match status" value="1"/>
</dbReference>
<dbReference type="Proteomes" id="UP001163882">
    <property type="component" value="Chromosome"/>
</dbReference>
<dbReference type="Gene3D" id="3.40.50.720">
    <property type="entry name" value="NAD(P)-binding Rossmann-like Domain"/>
    <property type="match status" value="1"/>
</dbReference>
<proteinExistence type="predicted"/>
<dbReference type="RefSeq" id="WP_264224705.1">
    <property type="nucleotide sequence ID" value="NZ_CP107716.1"/>
</dbReference>
<feature type="compositionally biased region" description="Basic residues" evidence="1">
    <location>
        <begin position="348"/>
        <end position="367"/>
    </location>
</feature>
<sequence length="367" mass="38898">MAGILIIGGYGHVGRQIAQHLAQDGRAGVRIGGRDAGRSAAVAGQLGCEWVTIDLNDSQSWDHALAGIETVIVCLDVATDEFPAHVLKKGLAYIDISATDDVLRRIEALDALARAHDGRAVLSVGLAPGLSNLMARTAAAELEHIEALTIGVLLGLGSTHGPAALNWTLDNLEPLTRGAVQMLRFGPEAKPVATMPFDFADQHVLARRQGLSPVVTRLGLDSPLITKGSLQLLSRLASKAWFRRLLHWSMTRFQLGSDRASLVVAAKGQNAGDSIHRRLTLDGRDEAAITALIAANVALMLPGSVGPGVWHIDEVWQLSDFAPTLMRAGVALSVPGPGGCDGRSGPPQKHRPLGARWAPKSHPHTHP</sequence>
<reference evidence="3" key="1">
    <citation type="submission" date="2022-10" db="EMBL/GenBank/DDBJ databases">
        <title>YIM 151497 complete genome.</title>
        <authorList>
            <person name="Chen X."/>
        </authorList>
    </citation>
    <scope>NUCLEOTIDE SEQUENCE</scope>
    <source>
        <strain evidence="3">YIM 151497</strain>
    </source>
</reference>
<organism evidence="3 4">
    <name type="scientific">Pelagibacterium flavum</name>
    <dbReference type="NCBI Taxonomy" id="2984530"/>
    <lineage>
        <taxon>Bacteria</taxon>
        <taxon>Pseudomonadati</taxon>
        <taxon>Pseudomonadota</taxon>
        <taxon>Alphaproteobacteria</taxon>
        <taxon>Hyphomicrobiales</taxon>
        <taxon>Devosiaceae</taxon>
        <taxon>Pelagibacterium</taxon>
    </lineage>
</organism>
<evidence type="ECO:0000259" key="2">
    <source>
        <dbReference type="Pfam" id="PF13460"/>
    </source>
</evidence>
<dbReference type="InterPro" id="IPR016040">
    <property type="entry name" value="NAD(P)-bd_dom"/>
</dbReference>
<name>A0ABY6IKC9_9HYPH</name>
<gene>
    <name evidence="3" type="ORF">OF122_13340</name>
</gene>
<dbReference type="Pfam" id="PF13460">
    <property type="entry name" value="NAD_binding_10"/>
    <property type="match status" value="1"/>
</dbReference>
<dbReference type="InterPro" id="IPR036291">
    <property type="entry name" value="NAD(P)-bd_dom_sf"/>
</dbReference>
<feature type="domain" description="NAD(P)-binding" evidence="2">
    <location>
        <begin position="8"/>
        <end position="78"/>
    </location>
</feature>
<protein>
    <submittedName>
        <fullName evidence="3">NAD(P)H-binding protein</fullName>
    </submittedName>
</protein>
<dbReference type="EMBL" id="CP107716">
    <property type="protein sequence ID" value="UYQ71041.1"/>
    <property type="molecule type" value="Genomic_DNA"/>
</dbReference>
<dbReference type="PANTHER" id="PTHR43796:SF2">
    <property type="entry name" value="CARBOXYNORSPERMIDINE SYNTHASE"/>
    <property type="match status" value="1"/>
</dbReference>
<evidence type="ECO:0000313" key="3">
    <source>
        <dbReference type="EMBL" id="UYQ71041.1"/>
    </source>
</evidence>
<evidence type="ECO:0000313" key="4">
    <source>
        <dbReference type="Proteomes" id="UP001163882"/>
    </source>
</evidence>
<feature type="region of interest" description="Disordered" evidence="1">
    <location>
        <begin position="337"/>
        <end position="367"/>
    </location>
</feature>